<feature type="region of interest" description="Disordered" evidence="1">
    <location>
        <begin position="329"/>
        <end position="354"/>
    </location>
</feature>
<dbReference type="OrthoDB" id="2129288at2759"/>
<gene>
    <name evidence="3" type="ORF">K461DRAFT_313817</name>
</gene>
<keyword evidence="2" id="KW-0732">Signal</keyword>
<organism evidence="3 4">
    <name type="scientific">Myriangium duriaei CBS 260.36</name>
    <dbReference type="NCBI Taxonomy" id="1168546"/>
    <lineage>
        <taxon>Eukaryota</taxon>
        <taxon>Fungi</taxon>
        <taxon>Dikarya</taxon>
        <taxon>Ascomycota</taxon>
        <taxon>Pezizomycotina</taxon>
        <taxon>Dothideomycetes</taxon>
        <taxon>Dothideomycetidae</taxon>
        <taxon>Myriangiales</taxon>
        <taxon>Myriangiaceae</taxon>
        <taxon>Myriangium</taxon>
    </lineage>
</organism>
<reference evidence="3" key="1">
    <citation type="journal article" date="2020" name="Stud. Mycol.">
        <title>101 Dothideomycetes genomes: a test case for predicting lifestyles and emergence of pathogens.</title>
        <authorList>
            <person name="Haridas S."/>
            <person name="Albert R."/>
            <person name="Binder M."/>
            <person name="Bloem J."/>
            <person name="Labutti K."/>
            <person name="Salamov A."/>
            <person name="Andreopoulos B."/>
            <person name="Baker S."/>
            <person name="Barry K."/>
            <person name="Bills G."/>
            <person name="Bluhm B."/>
            <person name="Cannon C."/>
            <person name="Castanera R."/>
            <person name="Culley D."/>
            <person name="Daum C."/>
            <person name="Ezra D."/>
            <person name="Gonzalez J."/>
            <person name="Henrissat B."/>
            <person name="Kuo A."/>
            <person name="Liang C."/>
            <person name="Lipzen A."/>
            <person name="Lutzoni F."/>
            <person name="Magnuson J."/>
            <person name="Mondo S."/>
            <person name="Nolan M."/>
            <person name="Ohm R."/>
            <person name="Pangilinan J."/>
            <person name="Park H.-J."/>
            <person name="Ramirez L."/>
            <person name="Alfaro M."/>
            <person name="Sun H."/>
            <person name="Tritt A."/>
            <person name="Yoshinaga Y."/>
            <person name="Zwiers L.-H."/>
            <person name="Turgeon B."/>
            <person name="Goodwin S."/>
            <person name="Spatafora J."/>
            <person name="Crous P."/>
            <person name="Grigoriev I."/>
        </authorList>
    </citation>
    <scope>NUCLEOTIDE SEQUENCE</scope>
    <source>
        <strain evidence="3">CBS 260.36</strain>
    </source>
</reference>
<keyword evidence="4" id="KW-1185">Reference proteome</keyword>
<dbReference type="EMBL" id="ML996087">
    <property type="protein sequence ID" value="KAF2152068.1"/>
    <property type="molecule type" value="Genomic_DNA"/>
</dbReference>
<feature type="signal peptide" evidence="2">
    <location>
        <begin position="1"/>
        <end position="18"/>
    </location>
</feature>
<dbReference type="AlphaFoldDB" id="A0A9P4MGF4"/>
<evidence type="ECO:0000313" key="4">
    <source>
        <dbReference type="Proteomes" id="UP000799439"/>
    </source>
</evidence>
<feature type="chain" id="PRO_5040150355" evidence="2">
    <location>
        <begin position="19"/>
        <end position="354"/>
    </location>
</feature>
<evidence type="ECO:0000256" key="2">
    <source>
        <dbReference type="SAM" id="SignalP"/>
    </source>
</evidence>
<sequence length="354" mass="37500">MHLRRLIAGAIILPYAHAFNIEFWGESNCAGAPVGTFNGGTNQGCQQLVIGTAEGAIITADSSDDGTVVVFYSSDNCDLETVVGESDNGCIAIDSFASQYKSFNVIPSAGQGRSRVMNTVAENPYGYEHGKLATYGNVTYRWHQIGANGWQGISPEQWDDHVHVKSYESIDTTTPTQALARRHSRDISIREPSTLYERNFVYASCARVVNCALAVIDGSKYHLGEVARGYAIGVENRARGQAIWGFLNNPVVLAYTVQIGGAAISGAISAITTNRIQASSCSTRKTDVDAIVSAINDGASQHPERAISTTISLAGGGFGTIRMEAVPTGQRGDGNTCGAPSTDPSSGGRKLAII</sequence>
<evidence type="ECO:0000313" key="3">
    <source>
        <dbReference type="EMBL" id="KAF2152068.1"/>
    </source>
</evidence>
<proteinExistence type="predicted"/>
<comment type="caution">
    <text evidence="3">The sequence shown here is derived from an EMBL/GenBank/DDBJ whole genome shotgun (WGS) entry which is preliminary data.</text>
</comment>
<accession>A0A9P4MGF4</accession>
<protein>
    <submittedName>
        <fullName evidence="3">Uncharacterized protein</fullName>
    </submittedName>
</protein>
<name>A0A9P4MGF4_9PEZI</name>
<evidence type="ECO:0000256" key="1">
    <source>
        <dbReference type="SAM" id="MobiDB-lite"/>
    </source>
</evidence>
<dbReference type="Proteomes" id="UP000799439">
    <property type="component" value="Unassembled WGS sequence"/>
</dbReference>